<evidence type="ECO:0000256" key="5">
    <source>
        <dbReference type="ARBA" id="ARBA00022692"/>
    </source>
</evidence>
<dbReference type="GO" id="GO:0010008">
    <property type="term" value="C:endosome membrane"/>
    <property type="evidence" value="ECO:0007669"/>
    <property type="project" value="UniProtKB-SubCell"/>
</dbReference>
<keyword evidence="7" id="KW-0677">Repeat</keyword>
<dbReference type="Gene3D" id="2.40.160.110">
    <property type="match status" value="1"/>
</dbReference>
<evidence type="ECO:0000256" key="13">
    <source>
        <dbReference type="ARBA" id="ARBA00023228"/>
    </source>
</evidence>
<evidence type="ECO:0000256" key="10">
    <source>
        <dbReference type="ARBA" id="ARBA00023136"/>
    </source>
</evidence>
<evidence type="ECO:0000256" key="15">
    <source>
        <dbReference type="ARBA" id="ARBA00071101"/>
    </source>
</evidence>
<reference evidence="19" key="1">
    <citation type="submission" date="2025-08" db="UniProtKB">
        <authorList>
            <consortium name="Ensembl"/>
        </authorList>
    </citation>
    <scope>IDENTIFICATION</scope>
</reference>
<evidence type="ECO:0000256" key="7">
    <source>
        <dbReference type="ARBA" id="ARBA00022737"/>
    </source>
</evidence>
<evidence type="ECO:0000256" key="2">
    <source>
        <dbReference type="ARBA" id="ARBA00004352"/>
    </source>
</evidence>
<feature type="disulfide bond" evidence="16">
    <location>
        <begin position="247"/>
        <end position="285"/>
    </location>
</feature>
<dbReference type="Proteomes" id="UP000694728">
    <property type="component" value="Unplaced"/>
</dbReference>
<dbReference type="PANTHER" id="PTHR11506:SF2">
    <property type="entry name" value="MACROSIALIN"/>
    <property type="match status" value="1"/>
</dbReference>
<comment type="caution">
    <text evidence="16">Lacks conserved residue(s) required for the propagation of feature annotation.</text>
</comment>
<dbReference type="InterPro" id="IPR002000">
    <property type="entry name" value="Lysosome-assoc_membr_glycop"/>
</dbReference>
<keyword evidence="12" id="KW-0325">Glycoprotein</keyword>
<evidence type="ECO:0000256" key="9">
    <source>
        <dbReference type="ARBA" id="ARBA00022989"/>
    </source>
</evidence>
<gene>
    <name evidence="19" type="primary">LOC100520753</name>
</gene>
<evidence type="ECO:0000256" key="12">
    <source>
        <dbReference type="ARBA" id="ARBA00023180"/>
    </source>
</evidence>
<keyword evidence="13 16" id="KW-0458">Lysosome</keyword>
<keyword evidence="5 16" id="KW-0812">Transmembrane</keyword>
<comment type="similarity">
    <text evidence="16">Belongs to the LAMP family.</text>
</comment>
<evidence type="ECO:0000256" key="4">
    <source>
        <dbReference type="ARBA" id="ARBA00022475"/>
    </source>
</evidence>
<feature type="compositionally biased region" description="Basic and acidic residues" evidence="17">
    <location>
        <begin position="397"/>
        <end position="417"/>
    </location>
</feature>
<dbReference type="Pfam" id="PF01299">
    <property type="entry name" value="Lamp2-like_luminal"/>
    <property type="match status" value="1"/>
</dbReference>
<dbReference type="PROSITE" id="PS51407">
    <property type="entry name" value="LAMP_3"/>
    <property type="match status" value="1"/>
</dbReference>
<feature type="compositionally biased region" description="Pro residues" evidence="17">
    <location>
        <begin position="217"/>
        <end position="228"/>
    </location>
</feature>
<evidence type="ECO:0000259" key="18">
    <source>
        <dbReference type="Pfam" id="PF01299"/>
    </source>
</evidence>
<comment type="subcellular location">
    <subcellularLocation>
        <location evidence="1">Cell membrane</location>
        <topology evidence="1">Single-pass type I membrane protein</topology>
    </subcellularLocation>
    <subcellularLocation>
        <location evidence="3">Endosome membrane</location>
        <topology evidence="3">Single-pass type I membrane protein</topology>
    </subcellularLocation>
    <subcellularLocation>
        <location evidence="2 16">Lysosome membrane</location>
        <topology evidence="2 16">Single-pass type I membrane protein</topology>
    </subcellularLocation>
</comment>
<dbReference type="InterPro" id="IPR048528">
    <property type="entry name" value="Lamp2-like_luminal"/>
</dbReference>
<dbReference type="PANTHER" id="PTHR11506">
    <property type="entry name" value="LYSOSOME-ASSOCIATED MEMBRANE GLYCOPROTEIN"/>
    <property type="match status" value="1"/>
</dbReference>
<sequence>MTLTAPTLVTPGPIIYLNDKNLMTKRLVAGAEMPESGWGCGCLSYRKSKIYFLFFQTKAEGKGLIEQVAGRDTEPRWTLGGGCSVMRLAVIFSGALLGLLAAQDTGNECPHKKSATLLPSFTVTPTATESTGTSTATESTGTPMATESTGTPTATESTASPETTRHRSTTQRTTTAGTPSHKSTTATHNPATATSHTVHPTSNSTATSPESSTGSPHPGPPPPTPSPSPCSKEVKGDYTWMNGSQPCVHLQAQIQIRVLYPTQGGGKAWGISVVNPNKTKVQGGCEGAHAHLLLSFPYGQLSFGFKQEPLKSTVYLNYMAIEHNVSFPGAVQWTFSVQNSSLRELQTPLGQSYSCRNASIILSPAFHLDLLSLKLQAAQLPPTGAFGPTSNNENQLEEGKTVPRRKSGEMREDKSCCQRESINQDANKGTAQAYSFSTLKLQHRAGAS</sequence>
<evidence type="ECO:0000256" key="16">
    <source>
        <dbReference type="PROSITE-ProRule" id="PRU00740"/>
    </source>
</evidence>
<dbReference type="GO" id="GO:0005765">
    <property type="term" value="C:lysosomal membrane"/>
    <property type="evidence" value="ECO:0007669"/>
    <property type="project" value="UniProtKB-SubCell"/>
</dbReference>
<evidence type="ECO:0000313" key="19">
    <source>
        <dbReference type="Ensembl" id="ENSSSCP00045047153.1"/>
    </source>
</evidence>
<evidence type="ECO:0000256" key="3">
    <source>
        <dbReference type="ARBA" id="ARBA00004530"/>
    </source>
</evidence>
<dbReference type="AlphaFoldDB" id="A0A8D1J9B4"/>
<protein>
    <recommendedName>
        <fullName evidence="15">Macrosialin</fullName>
    </recommendedName>
</protein>
<feature type="compositionally biased region" description="Low complexity" evidence="17">
    <location>
        <begin position="124"/>
        <end position="162"/>
    </location>
</feature>
<evidence type="ECO:0000256" key="1">
    <source>
        <dbReference type="ARBA" id="ARBA00004251"/>
    </source>
</evidence>
<feature type="compositionally biased region" description="Low complexity" evidence="17">
    <location>
        <begin position="207"/>
        <end position="216"/>
    </location>
</feature>
<dbReference type="Ensembl" id="ENSSSCT00045066466.1">
    <property type="protein sequence ID" value="ENSSSCP00045047153.1"/>
    <property type="gene ID" value="ENSSSCG00045038339.1"/>
</dbReference>
<feature type="domain" description="Lysosome-associated membrane glycoprotein 2-like luminal" evidence="18">
    <location>
        <begin position="235"/>
        <end position="380"/>
    </location>
</feature>
<proteinExistence type="inferred from homology"/>
<keyword evidence="11 16" id="KW-1015">Disulfide bond</keyword>
<evidence type="ECO:0000256" key="14">
    <source>
        <dbReference type="ARBA" id="ARBA00056711"/>
    </source>
</evidence>
<accession>A0A8D1J9B4</accession>
<evidence type="ECO:0000256" key="17">
    <source>
        <dbReference type="SAM" id="MobiDB-lite"/>
    </source>
</evidence>
<keyword evidence="9" id="KW-1133">Transmembrane helix</keyword>
<keyword evidence="4" id="KW-1003">Cell membrane</keyword>
<dbReference type="FunFam" id="2.40.160.110:FF:000007">
    <property type="entry name" value="CD68 molecule"/>
    <property type="match status" value="1"/>
</dbReference>
<keyword evidence="6" id="KW-0732">Signal</keyword>
<keyword evidence="8" id="KW-0967">Endosome</keyword>
<comment type="function">
    <text evidence="14">Could play a role in phagocytic activities of tissue macrophages, both in intracellular lysosomal metabolism and extracellular cell-cell and cell-pathogen interactions. Binds to tissue- and organ-specific lectins or selectins, allowing homing of macrophage subsets to particular sites. Rapid recirculation of CD68 from endosomes and lysosomes to the plasma membrane may allow macrophages to crawl over selectin-bearing substrates or other cells.</text>
</comment>
<dbReference type="GO" id="GO:0005886">
    <property type="term" value="C:plasma membrane"/>
    <property type="evidence" value="ECO:0007669"/>
    <property type="project" value="UniProtKB-SubCell"/>
</dbReference>
<evidence type="ECO:0000313" key="20">
    <source>
        <dbReference type="Proteomes" id="UP000694728"/>
    </source>
</evidence>
<feature type="compositionally biased region" description="Polar residues" evidence="17">
    <location>
        <begin position="180"/>
        <end position="206"/>
    </location>
</feature>
<name>A0A8D1J9B4_PIG</name>
<keyword evidence="10 16" id="KW-0472">Membrane</keyword>
<evidence type="ECO:0000256" key="6">
    <source>
        <dbReference type="ARBA" id="ARBA00022729"/>
    </source>
</evidence>
<dbReference type="PRINTS" id="PR00336">
    <property type="entry name" value="LYSASSOCTDMP"/>
</dbReference>
<evidence type="ECO:0000256" key="11">
    <source>
        <dbReference type="ARBA" id="ARBA00023157"/>
    </source>
</evidence>
<evidence type="ECO:0000256" key="8">
    <source>
        <dbReference type="ARBA" id="ARBA00022753"/>
    </source>
</evidence>
<organism evidence="19 20">
    <name type="scientific">Sus scrofa</name>
    <name type="common">Pig</name>
    <dbReference type="NCBI Taxonomy" id="9823"/>
    <lineage>
        <taxon>Eukaryota</taxon>
        <taxon>Metazoa</taxon>
        <taxon>Chordata</taxon>
        <taxon>Craniata</taxon>
        <taxon>Vertebrata</taxon>
        <taxon>Euteleostomi</taxon>
        <taxon>Mammalia</taxon>
        <taxon>Eutheria</taxon>
        <taxon>Laurasiatheria</taxon>
        <taxon>Artiodactyla</taxon>
        <taxon>Suina</taxon>
        <taxon>Suidae</taxon>
        <taxon>Sus</taxon>
    </lineage>
</organism>
<feature type="region of interest" description="Disordered" evidence="17">
    <location>
        <begin position="120"/>
        <end position="237"/>
    </location>
</feature>
<feature type="region of interest" description="Disordered" evidence="17">
    <location>
        <begin position="384"/>
        <end position="424"/>
    </location>
</feature>